<accession>A0A285H7J4</accession>
<name>A0A285H7J4_9ACTN</name>
<dbReference type="Gene3D" id="3.90.1200.10">
    <property type="match status" value="1"/>
</dbReference>
<organism evidence="2 3">
    <name type="scientific">Paractinoplanes atraurantiacus</name>
    <dbReference type="NCBI Taxonomy" id="1036182"/>
    <lineage>
        <taxon>Bacteria</taxon>
        <taxon>Bacillati</taxon>
        <taxon>Actinomycetota</taxon>
        <taxon>Actinomycetes</taxon>
        <taxon>Micromonosporales</taxon>
        <taxon>Micromonosporaceae</taxon>
        <taxon>Paractinoplanes</taxon>
    </lineage>
</organism>
<dbReference type="GO" id="GO:0004672">
    <property type="term" value="F:protein kinase activity"/>
    <property type="evidence" value="ECO:0007669"/>
    <property type="project" value="InterPro"/>
</dbReference>
<protein>
    <submittedName>
        <fullName evidence="2">Predicted kinase, aminoglycoside phosphotransferase (APT) family</fullName>
    </submittedName>
</protein>
<dbReference type="AlphaFoldDB" id="A0A285H7J4"/>
<evidence type="ECO:0000259" key="1">
    <source>
        <dbReference type="PROSITE" id="PS50011"/>
    </source>
</evidence>
<keyword evidence="2" id="KW-0418">Kinase</keyword>
<gene>
    <name evidence="2" type="ORF">SAMN05421748_103466</name>
</gene>
<dbReference type="Proteomes" id="UP000219612">
    <property type="component" value="Unassembled WGS sequence"/>
</dbReference>
<evidence type="ECO:0000313" key="2">
    <source>
        <dbReference type="EMBL" id="SNY30826.1"/>
    </source>
</evidence>
<dbReference type="InterPro" id="IPR011009">
    <property type="entry name" value="Kinase-like_dom_sf"/>
</dbReference>
<dbReference type="SUPFAM" id="SSF56112">
    <property type="entry name" value="Protein kinase-like (PK-like)"/>
    <property type="match status" value="1"/>
</dbReference>
<keyword evidence="2" id="KW-0808">Transferase</keyword>
<dbReference type="RefSeq" id="WP_097319780.1">
    <property type="nucleotide sequence ID" value="NZ_OBDY01000003.1"/>
</dbReference>
<dbReference type="InterPro" id="IPR000719">
    <property type="entry name" value="Prot_kinase_dom"/>
</dbReference>
<proteinExistence type="predicted"/>
<feature type="domain" description="Protein kinase" evidence="1">
    <location>
        <begin position="20"/>
        <end position="304"/>
    </location>
</feature>
<reference evidence="2 3" key="1">
    <citation type="submission" date="2017-09" db="EMBL/GenBank/DDBJ databases">
        <authorList>
            <person name="Ehlers B."/>
            <person name="Leendertz F.H."/>
        </authorList>
    </citation>
    <scope>NUCLEOTIDE SEQUENCE [LARGE SCALE GENOMIC DNA]</scope>
    <source>
        <strain evidence="2 3">CGMCC 4.6857</strain>
    </source>
</reference>
<keyword evidence="3" id="KW-1185">Reference proteome</keyword>
<dbReference type="EMBL" id="OBDY01000003">
    <property type="protein sequence ID" value="SNY30826.1"/>
    <property type="molecule type" value="Genomic_DNA"/>
</dbReference>
<dbReference type="PROSITE" id="PS50011">
    <property type="entry name" value="PROTEIN_KINASE_DOM"/>
    <property type="match status" value="1"/>
</dbReference>
<dbReference type="OrthoDB" id="2570531at2"/>
<sequence length="304" mass="33289">MVPATGKRITWLELPETVRARIERIIGGGAVVRAVSQPGGFSPGSADRVVTESGRRAFVKAVTPAVNARSAELARDEMRITAMLPEGVPAPRLIDGFDDGEWVVLVLEDVEGVHPRTPWVESEIDAAVTALAELDRALTPAPAGLKNAGELFAEDFAGWDRVAADPPADLDPWERDHLPELRAAAARTVTRLHAGESVAHCDIRADNMIVRPDGRVVIVDWPWAAAGPRWWNSVDLAANVWVHGGDPERVIEGIDRRIVTDAFAALAGMFRDICRQPPPPGIPTVRAFQRWQADELRRWLKAEM</sequence>
<evidence type="ECO:0000313" key="3">
    <source>
        <dbReference type="Proteomes" id="UP000219612"/>
    </source>
</evidence>
<dbReference type="GO" id="GO:0005524">
    <property type="term" value="F:ATP binding"/>
    <property type="evidence" value="ECO:0007669"/>
    <property type="project" value="InterPro"/>
</dbReference>